<name>A0A814AA91_9BILA</name>
<feature type="compositionally biased region" description="Basic and acidic residues" evidence="1">
    <location>
        <begin position="395"/>
        <end position="413"/>
    </location>
</feature>
<comment type="caution">
    <text evidence="3">The sequence shown here is derived from an EMBL/GenBank/DDBJ whole genome shotgun (WGS) entry which is preliminary data.</text>
</comment>
<dbReference type="AlphaFoldDB" id="A0A814AA91"/>
<dbReference type="Proteomes" id="UP000663882">
    <property type="component" value="Unassembled WGS sequence"/>
</dbReference>
<evidence type="ECO:0000313" key="3">
    <source>
        <dbReference type="EMBL" id="CAF0912007.1"/>
    </source>
</evidence>
<evidence type="ECO:0000256" key="1">
    <source>
        <dbReference type="SAM" id="MobiDB-lite"/>
    </source>
</evidence>
<feature type="compositionally biased region" description="Polar residues" evidence="1">
    <location>
        <begin position="141"/>
        <end position="151"/>
    </location>
</feature>
<evidence type="ECO:0000259" key="2">
    <source>
        <dbReference type="SMART" id="SM01233"/>
    </source>
</evidence>
<reference evidence="3" key="1">
    <citation type="submission" date="2021-02" db="EMBL/GenBank/DDBJ databases">
        <authorList>
            <person name="Nowell W R."/>
        </authorList>
    </citation>
    <scope>NUCLEOTIDE SEQUENCE</scope>
</reference>
<feature type="region of interest" description="Disordered" evidence="1">
    <location>
        <begin position="380"/>
        <end position="555"/>
    </location>
</feature>
<dbReference type="Proteomes" id="UP000663854">
    <property type="component" value="Unassembled WGS sequence"/>
</dbReference>
<organism evidence="3 7">
    <name type="scientific">Rotaria sordida</name>
    <dbReference type="NCBI Taxonomy" id="392033"/>
    <lineage>
        <taxon>Eukaryota</taxon>
        <taxon>Metazoa</taxon>
        <taxon>Spiralia</taxon>
        <taxon>Gnathifera</taxon>
        <taxon>Rotifera</taxon>
        <taxon>Eurotatoria</taxon>
        <taxon>Bdelloidea</taxon>
        <taxon>Philodinida</taxon>
        <taxon>Philodinidae</taxon>
        <taxon>Rotaria</taxon>
    </lineage>
</organism>
<dbReference type="EMBL" id="CAJNOH010000440">
    <property type="protein sequence ID" value="CAF1041014.1"/>
    <property type="molecule type" value="Genomic_DNA"/>
</dbReference>
<dbReference type="GO" id="GO:0005634">
    <property type="term" value="C:nucleus"/>
    <property type="evidence" value="ECO:0007669"/>
    <property type="project" value="TreeGrafter"/>
</dbReference>
<feature type="compositionally biased region" description="Low complexity" evidence="1">
    <location>
        <begin position="524"/>
        <end position="543"/>
    </location>
</feature>
<dbReference type="PANTHER" id="PTHR12299:SF17">
    <property type="entry name" value="AT19571P-RELATED"/>
    <property type="match status" value="1"/>
</dbReference>
<dbReference type="OrthoDB" id="6022699at2759"/>
<proteinExistence type="predicted"/>
<protein>
    <recommendedName>
        <fullName evidence="2">Hyaluronan/mRNA-binding protein domain-containing protein</fullName>
    </recommendedName>
</protein>
<dbReference type="InterPro" id="IPR006861">
    <property type="entry name" value="HABP4_PAIRBP1-bd"/>
</dbReference>
<feature type="compositionally biased region" description="Basic and acidic residues" evidence="1">
    <location>
        <begin position="33"/>
        <end position="49"/>
    </location>
</feature>
<dbReference type="PANTHER" id="PTHR12299">
    <property type="entry name" value="HYALURONIC ACID-BINDING PROTEIN 4"/>
    <property type="match status" value="1"/>
</dbReference>
<gene>
    <name evidence="5" type="ORF">JXQ802_LOCUS25567</name>
    <name evidence="4" type="ORF">PYM288_LOCUS16643</name>
    <name evidence="3" type="ORF">RFH988_LOCUS9535</name>
</gene>
<feature type="compositionally biased region" description="Low complexity" evidence="1">
    <location>
        <begin position="486"/>
        <end position="511"/>
    </location>
</feature>
<feature type="domain" description="Hyaluronan/mRNA-binding protein" evidence="2">
    <location>
        <begin position="296"/>
        <end position="394"/>
    </location>
</feature>
<feature type="compositionally biased region" description="Low complexity" evidence="1">
    <location>
        <begin position="52"/>
        <end position="66"/>
    </location>
</feature>
<evidence type="ECO:0000313" key="7">
    <source>
        <dbReference type="Proteomes" id="UP000663882"/>
    </source>
</evidence>
<feature type="compositionally biased region" description="Basic and acidic residues" evidence="1">
    <location>
        <begin position="280"/>
        <end position="304"/>
    </location>
</feature>
<feature type="compositionally biased region" description="Polar residues" evidence="1">
    <location>
        <begin position="70"/>
        <end position="103"/>
    </location>
</feature>
<dbReference type="GO" id="GO:0003723">
    <property type="term" value="F:RNA binding"/>
    <property type="evidence" value="ECO:0007669"/>
    <property type="project" value="InterPro"/>
</dbReference>
<accession>A0A814AA91</accession>
<dbReference type="Pfam" id="PF04774">
    <property type="entry name" value="HABP4_PAI-RBP1"/>
    <property type="match status" value="1"/>
</dbReference>
<feature type="compositionally biased region" description="Basic and acidic residues" evidence="1">
    <location>
        <begin position="358"/>
        <end position="367"/>
    </location>
</feature>
<dbReference type="InterPro" id="IPR039764">
    <property type="entry name" value="HABP4/SERBP1-like"/>
</dbReference>
<dbReference type="EMBL" id="CAJNOO010000341">
    <property type="protein sequence ID" value="CAF0912007.1"/>
    <property type="molecule type" value="Genomic_DNA"/>
</dbReference>
<dbReference type="SMART" id="SM01233">
    <property type="entry name" value="HABP4_PAI-RBP1"/>
    <property type="match status" value="1"/>
</dbReference>
<evidence type="ECO:0000313" key="6">
    <source>
        <dbReference type="Proteomes" id="UP000663870"/>
    </source>
</evidence>
<dbReference type="GO" id="GO:0005737">
    <property type="term" value="C:cytoplasm"/>
    <property type="evidence" value="ECO:0007669"/>
    <property type="project" value="TreeGrafter"/>
</dbReference>
<feature type="compositionally biased region" description="Gly residues" evidence="1">
    <location>
        <begin position="179"/>
        <end position="203"/>
    </location>
</feature>
<evidence type="ECO:0000313" key="5">
    <source>
        <dbReference type="EMBL" id="CAF1223676.1"/>
    </source>
</evidence>
<dbReference type="Proteomes" id="UP000663870">
    <property type="component" value="Unassembled WGS sequence"/>
</dbReference>
<feature type="region of interest" description="Disordered" evidence="1">
    <location>
        <begin position="32"/>
        <end position="367"/>
    </location>
</feature>
<evidence type="ECO:0000313" key="4">
    <source>
        <dbReference type="EMBL" id="CAF1041014.1"/>
    </source>
</evidence>
<keyword evidence="6" id="KW-1185">Reference proteome</keyword>
<feature type="compositionally biased region" description="Polar residues" evidence="1">
    <location>
        <begin position="220"/>
        <end position="243"/>
    </location>
</feature>
<dbReference type="EMBL" id="CAJNOL010000867">
    <property type="protein sequence ID" value="CAF1223676.1"/>
    <property type="molecule type" value="Genomic_DNA"/>
</dbReference>
<sequence>MVLEFDYGVNTGNRFLQFVDHDEEPEAFIAAQTKEEIKQKKPATKDTKQPTKKSTTTTSTITTTAKTNKENLTTKPTNVEQQRRQQSATVPAVFSDNNNQQIRGDSARGTRGGGLRRGGPPFEGTSGRGRSQRFNKFEGPGSSSTNETPSLDQGGDTWANESGPRGGGRGRGGPRRGNFEGGRGNFEGGRGNYEGGRGGTGGRGRGRGGRGNFNNRNQEEGSQQEPSGWQQTAESNFESARPQTNRDFDQEVSPSERPFEPDNTRRNPRGNYRGRTFRNYGDRESTEGAQDDYRANRRQTDRQPRSFVSGVKPIEKKDGEGAHNWGNPTENPEEHPITDETAETTGPTPKDWAQQVDEAEKQMTLDEYKKQVEAKKRAYQEKLPQFNTRAAGEGEDPKNWHKFEQEYRKKHGDDDEEEDEDEEGSGVEENESGEELEEEHISGKKKIITIPLRFKPIELSRGSAGSRGGQRRGGNRFRSNRDEQQRPTSPTQGQSSPSSQQFDEQQSSYRGSGRRGGDYRRPPRGGSRQGGRTNADPNAPALDNPDDFPTLPKHSKQTHILEQFVFSFDA</sequence>
<feature type="compositionally biased region" description="Acidic residues" evidence="1">
    <location>
        <begin position="414"/>
        <end position="438"/>
    </location>
</feature>